<dbReference type="InterPro" id="IPR036390">
    <property type="entry name" value="WH_DNA-bd_sf"/>
</dbReference>
<comment type="similarity">
    <text evidence="1">Belongs to the LysR transcriptional regulatory family.</text>
</comment>
<dbReference type="GO" id="GO:0000976">
    <property type="term" value="F:transcription cis-regulatory region binding"/>
    <property type="evidence" value="ECO:0007669"/>
    <property type="project" value="TreeGrafter"/>
</dbReference>
<dbReference type="RefSeq" id="WP_105041903.1">
    <property type="nucleotide sequence ID" value="NZ_MQWA01000001.1"/>
</dbReference>
<dbReference type="EMBL" id="MQWA01000001">
    <property type="protein sequence ID" value="PQJ27418.1"/>
    <property type="molecule type" value="Genomic_DNA"/>
</dbReference>
<dbReference type="AlphaFoldDB" id="A0A2S7TXF9"/>
<keyword evidence="2" id="KW-0805">Transcription regulation</keyword>
<accession>A0A2S7TXF9</accession>
<evidence type="ECO:0000256" key="2">
    <source>
        <dbReference type="ARBA" id="ARBA00023015"/>
    </source>
</evidence>
<dbReference type="SUPFAM" id="SSF46785">
    <property type="entry name" value="Winged helix' DNA-binding domain"/>
    <property type="match status" value="1"/>
</dbReference>
<dbReference type="PANTHER" id="PTHR30126:SF40">
    <property type="entry name" value="HTH-TYPE TRANSCRIPTIONAL REGULATOR GLTR"/>
    <property type="match status" value="1"/>
</dbReference>
<evidence type="ECO:0000256" key="1">
    <source>
        <dbReference type="ARBA" id="ARBA00009437"/>
    </source>
</evidence>
<feature type="domain" description="HTH lysR-type" evidence="5">
    <location>
        <begin position="11"/>
        <end position="68"/>
    </location>
</feature>
<evidence type="ECO:0000256" key="3">
    <source>
        <dbReference type="ARBA" id="ARBA00023125"/>
    </source>
</evidence>
<dbReference type="PANTHER" id="PTHR30126">
    <property type="entry name" value="HTH-TYPE TRANSCRIPTIONAL REGULATOR"/>
    <property type="match status" value="1"/>
</dbReference>
<reference evidence="6 7" key="1">
    <citation type="submission" date="2016-12" db="EMBL/GenBank/DDBJ databases">
        <title>Study of bacterial adaptation to deep sea.</title>
        <authorList>
            <person name="Song J."/>
            <person name="Yoshizawa S."/>
            <person name="Kogure K."/>
        </authorList>
    </citation>
    <scope>NUCLEOTIDE SEQUENCE [LARGE SCALE GENOMIC DNA]</scope>
    <source>
        <strain evidence="6 7">SAORIC-165</strain>
    </source>
</reference>
<dbReference type="Pfam" id="PF00126">
    <property type="entry name" value="HTH_1"/>
    <property type="match status" value="1"/>
</dbReference>
<dbReference type="Gene3D" id="1.10.10.10">
    <property type="entry name" value="Winged helix-like DNA-binding domain superfamily/Winged helix DNA-binding domain"/>
    <property type="match status" value="1"/>
</dbReference>
<evidence type="ECO:0000256" key="4">
    <source>
        <dbReference type="ARBA" id="ARBA00023163"/>
    </source>
</evidence>
<comment type="caution">
    <text evidence="6">The sequence shown here is derived from an EMBL/GenBank/DDBJ whole genome shotgun (WGS) entry which is preliminary data.</text>
</comment>
<keyword evidence="3" id="KW-0238">DNA-binding</keyword>
<protein>
    <recommendedName>
        <fullName evidence="5">HTH lysR-type domain-containing protein</fullName>
    </recommendedName>
</protein>
<evidence type="ECO:0000259" key="5">
    <source>
        <dbReference type="PROSITE" id="PS50931"/>
    </source>
</evidence>
<name>A0A2S7TXF9_9BACT</name>
<dbReference type="Proteomes" id="UP000239907">
    <property type="component" value="Unassembled WGS sequence"/>
</dbReference>
<gene>
    <name evidence="6" type="ORF">BSZ32_02175</name>
</gene>
<dbReference type="InterPro" id="IPR000847">
    <property type="entry name" value="LysR_HTH_N"/>
</dbReference>
<dbReference type="InterPro" id="IPR036388">
    <property type="entry name" value="WH-like_DNA-bd_sf"/>
</dbReference>
<dbReference type="OrthoDB" id="182565at2"/>
<proteinExistence type="inferred from homology"/>
<dbReference type="GO" id="GO:0003700">
    <property type="term" value="F:DNA-binding transcription factor activity"/>
    <property type="evidence" value="ECO:0007669"/>
    <property type="project" value="InterPro"/>
</dbReference>
<organism evidence="6 7">
    <name type="scientific">Rubritalea profundi</name>
    <dbReference type="NCBI Taxonomy" id="1658618"/>
    <lineage>
        <taxon>Bacteria</taxon>
        <taxon>Pseudomonadati</taxon>
        <taxon>Verrucomicrobiota</taxon>
        <taxon>Verrucomicrobiia</taxon>
        <taxon>Verrucomicrobiales</taxon>
        <taxon>Rubritaleaceae</taxon>
        <taxon>Rubritalea</taxon>
    </lineage>
</organism>
<dbReference type="SUPFAM" id="SSF53850">
    <property type="entry name" value="Periplasmic binding protein-like II"/>
    <property type="match status" value="1"/>
</dbReference>
<evidence type="ECO:0000313" key="6">
    <source>
        <dbReference type="EMBL" id="PQJ27418.1"/>
    </source>
</evidence>
<keyword evidence="4" id="KW-0804">Transcription</keyword>
<dbReference type="PROSITE" id="PS50931">
    <property type="entry name" value="HTH_LYSR"/>
    <property type="match status" value="1"/>
</dbReference>
<keyword evidence="7" id="KW-1185">Reference proteome</keyword>
<sequence length="289" mass="32210">MFEALFSKQGLSMDRLRNFLLVVEKGSIAEAADREPSRQSLMSRQIRELEAFFEVELTRRKGKTIEVTDEGKELAIVARRCFSQLEDYKLRKSGERPVLRVGAGFSTMQWVITPHTVGLANLLSAELEMVQMRSRAAEGLLRTGEIDLAVVRNDAISGSKDKLMILPIGGCGYSLFGATNTKLPLAVPTGGGQFAQTVIEAVGDQYPDRIHCESLLQMASLVASDQACSILPDIAEAGYKRMDWVTKQPFPEIKHYRREWVLAANKRQMEARGITKQMLVQCASLMKVL</sequence>
<evidence type="ECO:0000313" key="7">
    <source>
        <dbReference type="Proteomes" id="UP000239907"/>
    </source>
</evidence>